<reference evidence="8 9" key="1">
    <citation type="submission" date="2017-03" db="EMBL/GenBank/DDBJ databases">
        <authorList>
            <person name="Afonso C.L."/>
            <person name="Miller P.J."/>
            <person name="Scott M.A."/>
            <person name="Spackman E."/>
            <person name="Goraichik I."/>
            <person name="Dimitrov K.M."/>
            <person name="Suarez D.L."/>
            <person name="Swayne D.E."/>
        </authorList>
    </citation>
    <scope>NUCLEOTIDE SEQUENCE [LARGE SCALE GENOMIC DNA]</scope>
    <source>
        <strain evidence="8 9">CECT 7066</strain>
    </source>
</reference>
<evidence type="ECO:0000259" key="7">
    <source>
        <dbReference type="SMART" id="SM00528"/>
    </source>
</evidence>
<protein>
    <submittedName>
        <fullName evidence="8">DNA-binding protein H-NS</fullName>
    </submittedName>
</protein>
<dbReference type="PANTHER" id="PTHR38097:SF2">
    <property type="entry name" value="DNA-BINDING PROTEIN STPA"/>
    <property type="match status" value="1"/>
</dbReference>
<dbReference type="PANTHER" id="PTHR38097">
    <property type="match status" value="1"/>
</dbReference>
<dbReference type="GO" id="GO:0005829">
    <property type="term" value="C:cytosol"/>
    <property type="evidence" value="ECO:0007669"/>
    <property type="project" value="TreeGrafter"/>
</dbReference>
<evidence type="ECO:0000256" key="3">
    <source>
        <dbReference type="ARBA" id="ARBA00022490"/>
    </source>
</evidence>
<dbReference type="GO" id="GO:0001217">
    <property type="term" value="F:DNA-binding transcription repressor activity"/>
    <property type="evidence" value="ECO:0007669"/>
    <property type="project" value="TreeGrafter"/>
</dbReference>
<feature type="coiled-coil region" evidence="5">
    <location>
        <begin position="6"/>
        <end position="33"/>
    </location>
</feature>
<dbReference type="Pfam" id="PF00816">
    <property type="entry name" value="Histone_HNS"/>
    <property type="match status" value="1"/>
</dbReference>
<feature type="compositionally biased region" description="Basic residues" evidence="6">
    <location>
        <begin position="59"/>
        <end position="69"/>
    </location>
</feature>
<dbReference type="Gene3D" id="4.10.430.10">
    <property type="entry name" value="Histone-like protein H-NS, C-terminal domain"/>
    <property type="match status" value="1"/>
</dbReference>
<dbReference type="SMART" id="SM00528">
    <property type="entry name" value="HNS"/>
    <property type="match status" value="1"/>
</dbReference>
<evidence type="ECO:0000256" key="1">
    <source>
        <dbReference type="ARBA" id="ARBA00004453"/>
    </source>
</evidence>
<feature type="compositionally biased region" description="Basic and acidic residues" evidence="6">
    <location>
        <begin position="93"/>
        <end position="106"/>
    </location>
</feature>
<dbReference type="GO" id="GO:0032993">
    <property type="term" value="C:protein-DNA complex"/>
    <property type="evidence" value="ECO:0007669"/>
    <property type="project" value="TreeGrafter"/>
</dbReference>
<dbReference type="Proteomes" id="UP000193870">
    <property type="component" value="Unassembled WGS sequence"/>
</dbReference>
<feature type="region of interest" description="Disordered" evidence="6">
    <location>
        <begin position="35"/>
        <end position="106"/>
    </location>
</feature>
<keyword evidence="9" id="KW-1185">Reference proteome</keyword>
<dbReference type="InterPro" id="IPR037150">
    <property type="entry name" value="H-NS_C_dom_sf"/>
</dbReference>
<proteinExistence type="inferred from homology"/>
<name>A0A1Y5SA29_9RHOB</name>
<comment type="similarity">
    <text evidence="2">Belongs to the histone-like protein H-NS family.</text>
</comment>
<evidence type="ECO:0000256" key="5">
    <source>
        <dbReference type="SAM" id="Coils"/>
    </source>
</evidence>
<dbReference type="GO" id="GO:0000976">
    <property type="term" value="F:transcription cis-regulatory region binding"/>
    <property type="evidence" value="ECO:0007669"/>
    <property type="project" value="TreeGrafter"/>
</dbReference>
<dbReference type="InterPro" id="IPR027444">
    <property type="entry name" value="H-NS_C_dom"/>
</dbReference>
<organism evidence="8 9">
    <name type="scientific">Palleronia marisminoris</name>
    <dbReference type="NCBI Taxonomy" id="315423"/>
    <lineage>
        <taxon>Bacteria</taxon>
        <taxon>Pseudomonadati</taxon>
        <taxon>Pseudomonadota</taxon>
        <taxon>Alphaproteobacteria</taxon>
        <taxon>Rhodobacterales</taxon>
        <taxon>Roseobacteraceae</taxon>
        <taxon>Palleronia</taxon>
    </lineage>
</organism>
<dbReference type="GO" id="GO:0009295">
    <property type="term" value="C:nucleoid"/>
    <property type="evidence" value="ECO:0007669"/>
    <property type="project" value="UniProtKB-SubCell"/>
</dbReference>
<keyword evidence="4 8" id="KW-0238">DNA-binding</keyword>
<evidence type="ECO:0000256" key="4">
    <source>
        <dbReference type="ARBA" id="ARBA00023125"/>
    </source>
</evidence>
<sequence length="106" mass="12026">MDYDLKNMSRNELQKLSKDVERALATVDERRRAEARSAAEKAAREHGFSLDDVLEGQKKKGGPKTKNPPKYRNPENPTQTWSGRGRQPGWIKEALEDGKSLDDFAI</sequence>
<gene>
    <name evidence="8" type="primary">hns</name>
    <name evidence="8" type="ORF">PAM7066_01472</name>
</gene>
<dbReference type="GO" id="GO:0003680">
    <property type="term" value="F:minor groove of adenine-thymine-rich DNA binding"/>
    <property type="evidence" value="ECO:0007669"/>
    <property type="project" value="TreeGrafter"/>
</dbReference>
<feature type="domain" description="DNA-binding protein H-NS-like C-terminal" evidence="7">
    <location>
        <begin position="61"/>
        <end position="106"/>
    </location>
</feature>
<evidence type="ECO:0000313" key="8">
    <source>
        <dbReference type="EMBL" id="SLN35235.1"/>
    </source>
</evidence>
<evidence type="ECO:0000256" key="2">
    <source>
        <dbReference type="ARBA" id="ARBA00010610"/>
    </source>
</evidence>
<keyword evidence="5" id="KW-0175">Coiled coil</keyword>
<keyword evidence="3" id="KW-0963">Cytoplasm</keyword>
<accession>A0A1Y5SA29</accession>
<dbReference type="RefSeq" id="WP_085853480.1">
    <property type="nucleotide sequence ID" value="NZ_FOPF01000003.1"/>
</dbReference>
<evidence type="ECO:0000313" key="9">
    <source>
        <dbReference type="Proteomes" id="UP000193870"/>
    </source>
</evidence>
<dbReference type="OrthoDB" id="5297879at2"/>
<dbReference type="EMBL" id="FWFV01000003">
    <property type="protein sequence ID" value="SLN35235.1"/>
    <property type="molecule type" value="Genomic_DNA"/>
</dbReference>
<comment type="subcellular location">
    <subcellularLocation>
        <location evidence="1">Cytoplasm</location>
        <location evidence="1">Nucleoid</location>
    </subcellularLocation>
</comment>
<dbReference type="SUPFAM" id="SSF81273">
    <property type="entry name" value="H-NS histone-like proteins"/>
    <property type="match status" value="1"/>
</dbReference>
<feature type="compositionally biased region" description="Basic and acidic residues" evidence="6">
    <location>
        <begin position="35"/>
        <end position="49"/>
    </location>
</feature>
<evidence type="ECO:0000256" key="6">
    <source>
        <dbReference type="SAM" id="MobiDB-lite"/>
    </source>
</evidence>
<dbReference type="AlphaFoldDB" id="A0A1Y5SA29"/>
<dbReference type="GO" id="GO:0003681">
    <property type="term" value="F:bent DNA binding"/>
    <property type="evidence" value="ECO:0007669"/>
    <property type="project" value="TreeGrafter"/>
</dbReference>